<sequence>APSHRATIVTDFLAKNSINVFEQPPYSPDLAPCDFFFFPKLKLPLRGSRFE</sequence>
<gene>
    <name evidence="1" type="ORF">EAG_11882</name>
</gene>
<name>E1ZY03_CAMFO</name>
<protein>
    <recommendedName>
        <fullName evidence="3">Histone-lysine N-methyltransferase SETMAR</fullName>
    </recommendedName>
</protein>
<dbReference type="InParanoid" id="E1ZY03"/>
<keyword evidence="2" id="KW-1185">Reference proteome</keyword>
<dbReference type="GO" id="GO:0003676">
    <property type="term" value="F:nucleic acid binding"/>
    <property type="evidence" value="ECO:0007669"/>
    <property type="project" value="InterPro"/>
</dbReference>
<dbReference type="InterPro" id="IPR036397">
    <property type="entry name" value="RNaseH_sf"/>
</dbReference>
<evidence type="ECO:0008006" key="3">
    <source>
        <dbReference type="Google" id="ProtNLM"/>
    </source>
</evidence>
<proteinExistence type="predicted"/>
<organism evidence="2">
    <name type="scientific">Camponotus floridanus</name>
    <name type="common">Florida carpenter ant</name>
    <dbReference type="NCBI Taxonomy" id="104421"/>
    <lineage>
        <taxon>Eukaryota</taxon>
        <taxon>Metazoa</taxon>
        <taxon>Ecdysozoa</taxon>
        <taxon>Arthropoda</taxon>
        <taxon>Hexapoda</taxon>
        <taxon>Insecta</taxon>
        <taxon>Pterygota</taxon>
        <taxon>Neoptera</taxon>
        <taxon>Endopterygota</taxon>
        <taxon>Hymenoptera</taxon>
        <taxon>Apocrita</taxon>
        <taxon>Aculeata</taxon>
        <taxon>Formicoidea</taxon>
        <taxon>Formicidae</taxon>
        <taxon>Formicinae</taxon>
        <taxon>Camponotus</taxon>
    </lineage>
</organism>
<dbReference type="OrthoDB" id="7542570at2759"/>
<dbReference type="EMBL" id="GL435158">
    <property type="protein sequence ID" value="EFN73943.1"/>
    <property type="molecule type" value="Genomic_DNA"/>
</dbReference>
<dbReference type="OMA" id="PEMAPCD"/>
<accession>E1ZY03</accession>
<dbReference type="Proteomes" id="UP000000311">
    <property type="component" value="Unassembled WGS sequence"/>
</dbReference>
<feature type="non-terminal residue" evidence="1">
    <location>
        <position position="51"/>
    </location>
</feature>
<dbReference type="AlphaFoldDB" id="E1ZY03"/>
<feature type="non-terminal residue" evidence="1">
    <location>
        <position position="1"/>
    </location>
</feature>
<evidence type="ECO:0000313" key="2">
    <source>
        <dbReference type="Proteomes" id="UP000000311"/>
    </source>
</evidence>
<reference evidence="1 2" key="1">
    <citation type="journal article" date="2010" name="Science">
        <title>Genomic comparison of the ants Camponotus floridanus and Harpegnathos saltator.</title>
        <authorList>
            <person name="Bonasio R."/>
            <person name="Zhang G."/>
            <person name="Ye C."/>
            <person name="Mutti N.S."/>
            <person name="Fang X."/>
            <person name="Qin N."/>
            <person name="Donahue G."/>
            <person name="Yang P."/>
            <person name="Li Q."/>
            <person name="Li C."/>
            <person name="Zhang P."/>
            <person name="Huang Z."/>
            <person name="Berger S.L."/>
            <person name="Reinberg D."/>
            <person name="Wang J."/>
            <person name="Liebig J."/>
        </authorList>
    </citation>
    <scope>NUCLEOTIDE SEQUENCE [LARGE SCALE GENOMIC DNA]</scope>
    <source>
        <strain evidence="2">C129</strain>
    </source>
</reference>
<dbReference type="Gene3D" id="3.30.420.10">
    <property type="entry name" value="Ribonuclease H-like superfamily/Ribonuclease H"/>
    <property type="match status" value="1"/>
</dbReference>
<evidence type="ECO:0000313" key="1">
    <source>
        <dbReference type="EMBL" id="EFN73943.1"/>
    </source>
</evidence>